<evidence type="ECO:0000259" key="2">
    <source>
        <dbReference type="Pfam" id="PF00149"/>
    </source>
</evidence>
<name>A0A833CA99_9FIRM</name>
<dbReference type="PIRSF" id="PIRSF033091">
    <property type="entry name" value="Pesterase_YhaO"/>
    <property type="match status" value="1"/>
</dbReference>
<gene>
    <name evidence="3" type="ORF">F8R14_10485</name>
</gene>
<keyword evidence="1" id="KW-0378">Hydrolase</keyword>
<evidence type="ECO:0000313" key="4">
    <source>
        <dbReference type="Proteomes" id="UP000434554"/>
    </source>
</evidence>
<reference evidence="3 4" key="1">
    <citation type="submission" date="2019-09" db="EMBL/GenBank/DDBJ databases">
        <title>Draft genome sequence of 3 type strains from the CCUG.</title>
        <authorList>
            <person name="Pineiro-Iglesias B."/>
            <person name="Tunovic T."/>
            <person name="Unosson C."/>
            <person name="Inganas E."/>
            <person name="Ohlen M."/>
            <person name="Cardew S."/>
            <person name="Jensie-Markopoulos S."/>
            <person name="Salva-Serra F."/>
            <person name="Jaen-Luchoro D."/>
            <person name="Karlsson R."/>
            <person name="Svensson-Stadler L."/>
            <person name="Chun J."/>
            <person name="Moore E."/>
        </authorList>
    </citation>
    <scope>NUCLEOTIDE SEQUENCE [LARGE SCALE GENOMIC DNA]</scope>
    <source>
        <strain evidence="3 4">CCUG 65427</strain>
    </source>
</reference>
<organism evidence="3 4">
    <name type="scientific">Veillonella seminalis</name>
    <dbReference type="NCBI Taxonomy" id="1502943"/>
    <lineage>
        <taxon>Bacteria</taxon>
        <taxon>Bacillati</taxon>
        <taxon>Bacillota</taxon>
        <taxon>Negativicutes</taxon>
        <taxon>Veillonellales</taxon>
        <taxon>Veillonellaceae</taxon>
        <taxon>Veillonella</taxon>
    </lineage>
</organism>
<keyword evidence="3" id="KW-0269">Exonuclease</keyword>
<dbReference type="InterPro" id="IPR029052">
    <property type="entry name" value="Metallo-depent_PP-like"/>
</dbReference>
<feature type="domain" description="Calcineurin-like phosphoesterase" evidence="2">
    <location>
        <begin position="4"/>
        <end position="202"/>
    </location>
</feature>
<dbReference type="AlphaFoldDB" id="A0A833CA99"/>
<dbReference type="GeneID" id="83056028"/>
<accession>A0A833CA99</accession>
<dbReference type="SUPFAM" id="SSF56300">
    <property type="entry name" value="Metallo-dependent phosphatases"/>
    <property type="match status" value="1"/>
</dbReference>
<dbReference type="Proteomes" id="UP000434554">
    <property type="component" value="Unassembled WGS sequence"/>
</dbReference>
<keyword evidence="3" id="KW-0540">Nuclease</keyword>
<dbReference type="PANTHER" id="PTHR30337">
    <property type="entry name" value="COMPONENT OF ATP-DEPENDENT DSDNA EXONUCLEASE"/>
    <property type="match status" value="1"/>
</dbReference>
<proteinExistence type="predicted"/>
<evidence type="ECO:0000313" key="3">
    <source>
        <dbReference type="EMBL" id="KAB1476785.1"/>
    </source>
</evidence>
<dbReference type="PANTHER" id="PTHR30337:SF7">
    <property type="entry name" value="PHOSPHOESTERASE"/>
    <property type="match status" value="1"/>
</dbReference>
<dbReference type="InterPro" id="IPR041796">
    <property type="entry name" value="Mre11_N"/>
</dbReference>
<evidence type="ECO:0000256" key="1">
    <source>
        <dbReference type="ARBA" id="ARBA00022801"/>
    </source>
</evidence>
<protein>
    <submittedName>
        <fullName evidence="3">DNA repair exonuclease</fullName>
    </submittedName>
</protein>
<dbReference type="InterPro" id="IPR050535">
    <property type="entry name" value="DNA_Repair-Maintenance_Comp"/>
</dbReference>
<dbReference type="EMBL" id="WBKH01000013">
    <property type="protein sequence ID" value="KAB1476785.1"/>
    <property type="molecule type" value="Genomic_DNA"/>
</dbReference>
<dbReference type="GO" id="GO:0004527">
    <property type="term" value="F:exonuclease activity"/>
    <property type="evidence" value="ECO:0007669"/>
    <property type="project" value="UniProtKB-KW"/>
</dbReference>
<dbReference type="CDD" id="cd00840">
    <property type="entry name" value="MPP_Mre11_N"/>
    <property type="match status" value="1"/>
</dbReference>
<dbReference type="InterPro" id="IPR004843">
    <property type="entry name" value="Calcineurin-like_PHP"/>
</dbReference>
<dbReference type="Pfam" id="PF00149">
    <property type="entry name" value="Metallophos"/>
    <property type="match status" value="1"/>
</dbReference>
<dbReference type="Gene3D" id="3.60.21.10">
    <property type="match status" value="1"/>
</dbReference>
<dbReference type="RefSeq" id="WP_127008746.1">
    <property type="nucleotide sequence ID" value="NZ_RQUZ01000017.1"/>
</dbReference>
<comment type="caution">
    <text evidence="3">The sequence shown here is derived from an EMBL/GenBank/DDBJ whole genome shotgun (WGS) entry which is preliminary data.</text>
</comment>
<sequence length="422" mass="47683">MIPFRFIQCGDLHLGTPFKYLKSLGKQVDEAANRATYQSFTNIVDFAIDQQVHAVLIAGDIYDSENRNLEAQVRFAYECERLAEHKIPVFLVQGNHDPAESWTANITLPDSVYIFSATKSERQPLYVKGKVAAYIYGISCSGQNREDNVAQQLKPWADDPFSISLFHGTVGATADHETVGPTTLGELTASPMNYWAVGHIHKRQVLNESPYVVYAGNIQGLHKKELGAKGCYLVDVTAKGRVSMQFQETAPIRFEQVTIDIGALNSNSDMIEMIRHKKEMLRKLKKQVLLEIVLTGEGALYELCSQAEVRQTWLEMAQAEERNKFNFVMPFSLTDRTRGVTDWSTRRQMEDMVGDYLRSYDTIGQLPAPEQLVNIRNLIADRPESKRLGMYQELLTDDVLLDALRRAETEGARCLMGDTDED</sequence>
<dbReference type="InterPro" id="IPR014576">
    <property type="entry name" value="Pesterase_YhaO"/>
</dbReference>